<dbReference type="PaxDb" id="522772-Dacet_1804"/>
<dbReference type="InParanoid" id="D4H0Q5"/>
<reference evidence="6 7" key="1">
    <citation type="journal article" date="2010" name="Stand. Genomic Sci.">
        <title>Complete genome sequence of Denitrovibrio acetiphilus type strain (N2460).</title>
        <authorList>
            <person name="Kiss H."/>
            <person name="Lang E."/>
            <person name="Lapidus A."/>
            <person name="Copeland A."/>
            <person name="Nolan M."/>
            <person name="Glavina Del Rio T."/>
            <person name="Chen F."/>
            <person name="Lucas S."/>
            <person name="Tice H."/>
            <person name="Cheng J.F."/>
            <person name="Han C."/>
            <person name="Goodwin L."/>
            <person name="Pitluck S."/>
            <person name="Liolios K."/>
            <person name="Pati A."/>
            <person name="Ivanova N."/>
            <person name="Mavromatis K."/>
            <person name="Chen A."/>
            <person name="Palaniappan K."/>
            <person name="Land M."/>
            <person name="Hauser L."/>
            <person name="Chang Y.J."/>
            <person name="Jeffries C.D."/>
            <person name="Detter J.C."/>
            <person name="Brettin T."/>
            <person name="Spring S."/>
            <person name="Rohde M."/>
            <person name="Goker M."/>
            <person name="Woyke T."/>
            <person name="Bristow J."/>
            <person name="Eisen J.A."/>
            <person name="Markowitz V."/>
            <person name="Hugenholtz P."/>
            <person name="Kyrpides N.C."/>
            <person name="Klenk H.P."/>
        </authorList>
    </citation>
    <scope>NUCLEOTIDE SEQUENCE [LARGE SCALE GENOMIC DNA]</scope>
    <source>
        <strain evidence="7">DSM 12809 / NBRC 114555 / N2460</strain>
    </source>
</reference>
<dbReference type="HOGENOM" id="CLU_024057_1_1_0"/>
<keyword evidence="5" id="KW-1133">Transmembrane helix</keyword>
<sequence length="377" mass="43311" precursor="true">MKEIFPFITFFVGILLGFAASLFFNRRARNESERELLRITDGMKGAFAELSMDSLSKNTDEFLKLAGNVMDSKNKEGEKDLEAKKALIDAQLLNMSRELERVHLLMTGMEKEREARFSEIAQQIKNTVHQTEKLSDVTASLNKALASSAERGRWGERMALDIIRTTGMKEKINYDVQKTMANGSRPDFTFYLPQGFCVHMDVKFPLDSYLKFCSEEGAGKEPHIKNFIRDVRQKIKDVKTRGYIDQQENTLDVMLLFIPNESVYEFIYEKDPQIMDIAMEAGVILTSPLSLFAVLAVIRQSVENFAFESTSGEMLKLFGKFYQQWDKFTAKLEMVGKKIDEAQKSYDELISTRRNMLEKPLEKIELLRSEKGIEISE</sequence>
<evidence type="ECO:0000256" key="1">
    <source>
        <dbReference type="ARBA" id="ARBA00003416"/>
    </source>
</evidence>
<dbReference type="InterPro" id="IPR003798">
    <property type="entry name" value="DNA_recombination_RmuC"/>
</dbReference>
<keyword evidence="5" id="KW-0812">Transmembrane</keyword>
<accession>D4H0Q5</accession>
<evidence type="ECO:0000313" key="6">
    <source>
        <dbReference type="EMBL" id="ADD68568.1"/>
    </source>
</evidence>
<dbReference type="RefSeq" id="WP_013011078.1">
    <property type="nucleotide sequence ID" value="NC_013943.1"/>
</dbReference>
<dbReference type="GO" id="GO:0006310">
    <property type="term" value="P:DNA recombination"/>
    <property type="evidence" value="ECO:0007669"/>
    <property type="project" value="UniProtKB-KW"/>
</dbReference>
<name>D4H0Q5_DENA2</name>
<keyword evidence="5" id="KW-0472">Membrane</keyword>
<dbReference type="KEGG" id="dap:Dacet_1804"/>
<dbReference type="eggNOG" id="COG1322">
    <property type="taxonomic scope" value="Bacteria"/>
</dbReference>
<organism evidence="6 7">
    <name type="scientific">Denitrovibrio acetiphilus (strain DSM 12809 / NBRC 114555 / N2460)</name>
    <dbReference type="NCBI Taxonomy" id="522772"/>
    <lineage>
        <taxon>Bacteria</taxon>
        <taxon>Pseudomonadati</taxon>
        <taxon>Deferribacterota</taxon>
        <taxon>Deferribacteres</taxon>
        <taxon>Deferribacterales</taxon>
        <taxon>Geovibrionaceae</taxon>
        <taxon>Denitrovibrio</taxon>
    </lineage>
</organism>
<dbReference type="EMBL" id="CP001968">
    <property type="protein sequence ID" value="ADD68568.1"/>
    <property type="molecule type" value="Genomic_DNA"/>
</dbReference>
<dbReference type="OrthoDB" id="370725at2"/>
<keyword evidence="3" id="KW-0175">Coiled coil</keyword>
<dbReference type="STRING" id="522772.Dacet_1804"/>
<evidence type="ECO:0000256" key="4">
    <source>
        <dbReference type="ARBA" id="ARBA00023172"/>
    </source>
</evidence>
<proteinExistence type="inferred from homology"/>
<keyword evidence="4" id="KW-0233">DNA recombination</keyword>
<dbReference type="AlphaFoldDB" id="D4H0Q5"/>
<dbReference type="FunCoup" id="D4H0Q5">
    <property type="interactions" value="98"/>
</dbReference>
<dbReference type="PANTHER" id="PTHR30563">
    <property type="entry name" value="DNA RECOMBINATION PROTEIN RMUC"/>
    <property type="match status" value="1"/>
</dbReference>
<evidence type="ECO:0008006" key="8">
    <source>
        <dbReference type="Google" id="ProtNLM"/>
    </source>
</evidence>
<dbReference type="Proteomes" id="UP000002012">
    <property type="component" value="Chromosome"/>
</dbReference>
<protein>
    <recommendedName>
        <fullName evidence="8">RmuC-domain protein</fullName>
    </recommendedName>
</protein>
<dbReference type="Pfam" id="PF02646">
    <property type="entry name" value="RmuC"/>
    <property type="match status" value="1"/>
</dbReference>
<evidence type="ECO:0000256" key="3">
    <source>
        <dbReference type="ARBA" id="ARBA00023054"/>
    </source>
</evidence>
<dbReference type="PANTHER" id="PTHR30563:SF0">
    <property type="entry name" value="DNA RECOMBINATION PROTEIN RMUC"/>
    <property type="match status" value="1"/>
</dbReference>
<gene>
    <name evidence="6" type="ordered locus">Dacet_1804</name>
</gene>
<comment type="function">
    <text evidence="1">Involved in DNA recombination.</text>
</comment>
<feature type="transmembrane region" description="Helical" evidence="5">
    <location>
        <begin position="6"/>
        <end position="24"/>
    </location>
</feature>
<evidence type="ECO:0000256" key="5">
    <source>
        <dbReference type="SAM" id="Phobius"/>
    </source>
</evidence>
<evidence type="ECO:0000256" key="2">
    <source>
        <dbReference type="ARBA" id="ARBA00009840"/>
    </source>
</evidence>
<evidence type="ECO:0000313" key="7">
    <source>
        <dbReference type="Proteomes" id="UP000002012"/>
    </source>
</evidence>
<keyword evidence="7" id="KW-1185">Reference proteome</keyword>
<comment type="similarity">
    <text evidence="2">Belongs to the RmuC family.</text>
</comment>